<comment type="similarity">
    <text evidence="1">Belongs to the class-II aminoacyl-tRNA synthetase family.</text>
</comment>
<dbReference type="GO" id="GO:0005524">
    <property type="term" value="F:ATP binding"/>
    <property type="evidence" value="ECO:0007669"/>
    <property type="project" value="UniProtKB-KW"/>
</dbReference>
<evidence type="ECO:0000256" key="3">
    <source>
        <dbReference type="ARBA" id="ARBA00022598"/>
    </source>
</evidence>
<gene>
    <name evidence="9" type="ORF">GcM1_235056</name>
</gene>
<feature type="domain" description="Aminoacyl-transfer RNA synthetases class-II family profile" evidence="8">
    <location>
        <begin position="172"/>
        <end position="503"/>
    </location>
</feature>
<organism evidence="9 10">
    <name type="scientific">Golovinomyces cichoracearum</name>
    <dbReference type="NCBI Taxonomy" id="62708"/>
    <lineage>
        <taxon>Eukaryota</taxon>
        <taxon>Fungi</taxon>
        <taxon>Dikarya</taxon>
        <taxon>Ascomycota</taxon>
        <taxon>Pezizomycotina</taxon>
        <taxon>Leotiomycetes</taxon>
        <taxon>Erysiphales</taxon>
        <taxon>Erysiphaceae</taxon>
        <taxon>Golovinomyces</taxon>
    </lineage>
</organism>
<evidence type="ECO:0000259" key="8">
    <source>
        <dbReference type="PROSITE" id="PS50862"/>
    </source>
</evidence>
<sequence>MAYIVKKMITRRFVSFCSSNRANNSRRFTSATLQTSVACLLRQKLDSSEPGNLQADNEVVLNGYIHSIRNQKTRSFAAIGDGSCLQSLQALLTPAQAKGWDSLSFGTAVTVRGSWKKSLNPTGQTHELHVSKLDVVAATDSNFPLQKKFQTPEYLRTIPHLRMRTPFNTTLLRLRSEVMAVITKKLSEMSFIQTHTPIITSSDCEGAGEVFQIGLASKQKSSSGQEFFRSPKYLTVSSQLHLEALAQAVGKVWTLSPAFRAEKSDTSRHLSEFYMLEAEINFADSMYDVMKLIQEILLPVVQNLYSSQIGDEILSRGPLGEKDTKRRWDGISSPWKFITYTDAMKILNSCTHIFDHEPKFGLNLQAEHERYLTNEIGVTSDRASPLFVTHFPRAIKPFYMLPSESNDDGLETVECFDVLVPDLGEMAGGSLREYRLEPLIKSMFMNGLIPSDSPSEQDLRDLKWYVDLRKWGCAPHGGFGLGFDRLLGFLAGVANIREMVTFPRWVGRCDC</sequence>
<dbReference type="InterPro" id="IPR004364">
    <property type="entry name" value="Aa-tRNA-synt_II"/>
</dbReference>
<dbReference type="PANTHER" id="PTHR22594:SF34">
    <property type="entry name" value="ASPARAGINE--TRNA LIGASE, MITOCHONDRIAL-RELATED"/>
    <property type="match status" value="1"/>
</dbReference>
<dbReference type="CDD" id="cd04318">
    <property type="entry name" value="EcAsnRS_like_N"/>
    <property type="match status" value="1"/>
</dbReference>
<dbReference type="Proteomes" id="UP000285326">
    <property type="component" value="Unassembled WGS sequence"/>
</dbReference>
<evidence type="ECO:0000256" key="7">
    <source>
        <dbReference type="ARBA" id="ARBA00023146"/>
    </source>
</evidence>
<dbReference type="InterPro" id="IPR006195">
    <property type="entry name" value="aa-tRNA-synth_II"/>
</dbReference>
<evidence type="ECO:0000256" key="2">
    <source>
        <dbReference type="ARBA" id="ARBA00012816"/>
    </source>
</evidence>
<keyword evidence="6" id="KW-0648">Protein biosynthesis</keyword>
<dbReference type="Gene3D" id="2.40.50.140">
    <property type="entry name" value="Nucleic acid-binding proteins"/>
    <property type="match status" value="1"/>
</dbReference>
<dbReference type="NCBIfam" id="TIGR00457">
    <property type="entry name" value="asnS"/>
    <property type="match status" value="1"/>
</dbReference>
<dbReference type="InterPro" id="IPR004522">
    <property type="entry name" value="Asn-tRNA-ligase"/>
</dbReference>
<keyword evidence="7" id="KW-0030">Aminoacyl-tRNA synthetase</keyword>
<keyword evidence="3 9" id="KW-0436">Ligase</keyword>
<dbReference type="PROSITE" id="PS50862">
    <property type="entry name" value="AA_TRNA_LIGASE_II"/>
    <property type="match status" value="1"/>
</dbReference>
<evidence type="ECO:0000256" key="5">
    <source>
        <dbReference type="ARBA" id="ARBA00022840"/>
    </source>
</evidence>
<proteinExistence type="inferred from homology"/>
<comment type="caution">
    <text evidence="9">The sequence shown here is derived from an EMBL/GenBank/DDBJ whole genome shotgun (WGS) entry which is preliminary data.</text>
</comment>
<dbReference type="EC" id="6.1.1.22" evidence="2"/>
<dbReference type="GO" id="GO:0005739">
    <property type="term" value="C:mitochondrion"/>
    <property type="evidence" value="ECO:0007669"/>
    <property type="project" value="TreeGrafter"/>
</dbReference>
<dbReference type="Gene3D" id="3.30.930.10">
    <property type="entry name" value="Bira Bifunctional Protein, Domain 2"/>
    <property type="match status" value="1"/>
</dbReference>
<dbReference type="PANTHER" id="PTHR22594">
    <property type="entry name" value="ASPARTYL/LYSYL-TRNA SYNTHETASE"/>
    <property type="match status" value="1"/>
</dbReference>
<dbReference type="AlphaFoldDB" id="A0A420IKX5"/>
<keyword evidence="5" id="KW-0067">ATP-binding</keyword>
<dbReference type="GO" id="GO:0004816">
    <property type="term" value="F:asparagine-tRNA ligase activity"/>
    <property type="evidence" value="ECO:0007669"/>
    <property type="project" value="UniProtKB-EC"/>
</dbReference>
<name>A0A420IKX5_9PEZI</name>
<dbReference type="InterPro" id="IPR045864">
    <property type="entry name" value="aa-tRNA-synth_II/BPL/LPL"/>
</dbReference>
<keyword evidence="4" id="KW-0547">Nucleotide-binding</keyword>
<dbReference type="InterPro" id="IPR002312">
    <property type="entry name" value="Asp/Asn-tRNA-synth_IIb"/>
</dbReference>
<reference evidence="9 10" key="1">
    <citation type="journal article" date="2018" name="BMC Genomics">
        <title>Comparative genome analyses reveal sequence features reflecting distinct modes of host-adaptation between dicot and monocot powdery mildew.</title>
        <authorList>
            <person name="Wu Y."/>
            <person name="Ma X."/>
            <person name="Pan Z."/>
            <person name="Kale S.D."/>
            <person name="Song Y."/>
            <person name="King H."/>
            <person name="Zhang Q."/>
            <person name="Presley C."/>
            <person name="Deng X."/>
            <person name="Wei C.I."/>
            <person name="Xiao S."/>
        </authorList>
    </citation>
    <scope>NUCLEOTIDE SEQUENCE [LARGE SCALE GENOMIC DNA]</scope>
    <source>
        <strain evidence="9">UMSG1</strain>
    </source>
</reference>
<dbReference type="SUPFAM" id="SSF50249">
    <property type="entry name" value="Nucleic acid-binding proteins"/>
    <property type="match status" value="1"/>
</dbReference>
<dbReference type="EMBL" id="MCBS01023553">
    <property type="protein sequence ID" value="RKF75199.1"/>
    <property type="molecule type" value="Genomic_DNA"/>
</dbReference>
<dbReference type="GO" id="GO:0006421">
    <property type="term" value="P:asparaginyl-tRNA aminoacylation"/>
    <property type="evidence" value="ECO:0007669"/>
    <property type="project" value="InterPro"/>
</dbReference>
<accession>A0A420IKX5</accession>
<dbReference type="SUPFAM" id="SSF55681">
    <property type="entry name" value="Class II aaRS and biotin synthetases"/>
    <property type="match status" value="1"/>
</dbReference>
<evidence type="ECO:0000313" key="10">
    <source>
        <dbReference type="Proteomes" id="UP000285326"/>
    </source>
</evidence>
<protein>
    <recommendedName>
        <fullName evidence="2">asparagine--tRNA ligase</fullName>
        <ecNumber evidence="2">6.1.1.22</ecNumber>
    </recommendedName>
</protein>
<evidence type="ECO:0000256" key="4">
    <source>
        <dbReference type="ARBA" id="ARBA00022741"/>
    </source>
</evidence>
<dbReference type="PRINTS" id="PR01042">
    <property type="entry name" value="TRNASYNTHASP"/>
</dbReference>
<dbReference type="Pfam" id="PF00152">
    <property type="entry name" value="tRNA-synt_2"/>
    <property type="match status" value="1"/>
</dbReference>
<evidence type="ECO:0000313" key="9">
    <source>
        <dbReference type="EMBL" id="RKF75199.1"/>
    </source>
</evidence>
<evidence type="ECO:0000256" key="6">
    <source>
        <dbReference type="ARBA" id="ARBA00022917"/>
    </source>
</evidence>
<dbReference type="CDD" id="cd00776">
    <property type="entry name" value="AsxRS_core"/>
    <property type="match status" value="1"/>
</dbReference>
<evidence type="ECO:0000256" key="1">
    <source>
        <dbReference type="ARBA" id="ARBA00008226"/>
    </source>
</evidence>
<dbReference type="InterPro" id="IPR012340">
    <property type="entry name" value="NA-bd_OB-fold"/>
</dbReference>